<proteinExistence type="predicted"/>
<keyword evidence="11 16" id="KW-0472">Membrane</keyword>
<dbReference type="GO" id="GO:0009887">
    <property type="term" value="P:animal organ morphogenesis"/>
    <property type="evidence" value="ECO:0007669"/>
    <property type="project" value="UniProtKB-ARBA"/>
</dbReference>
<evidence type="ECO:0000256" key="4">
    <source>
        <dbReference type="ARBA" id="ARBA00022553"/>
    </source>
</evidence>
<feature type="domain" description="Cadherin" evidence="17">
    <location>
        <begin position="1115"/>
        <end position="1223"/>
    </location>
</feature>
<accession>A0AAN7PGY0</accession>
<feature type="domain" description="Cadherin" evidence="17">
    <location>
        <begin position="1959"/>
        <end position="2054"/>
    </location>
</feature>
<feature type="domain" description="Cadherin" evidence="17">
    <location>
        <begin position="1751"/>
        <end position="1853"/>
    </location>
</feature>
<evidence type="ECO:0000256" key="16">
    <source>
        <dbReference type="SAM" id="Phobius"/>
    </source>
</evidence>
<feature type="compositionally biased region" description="Acidic residues" evidence="15">
    <location>
        <begin position="2521"/>
        <end position="2530"/>
    </location>
</feature>
<dbReference type="FunFam" id="2.60.40.60:FF:000116">
    <property type="entry name" value="Dachsous cadherin-related 2"/>
    <property type="match status" value="2"/>
</dbReference>
<feature type="domain" description="Cadherin" evidence="17">
    <location>
        <begin position="353"/>
        <end position="458"/>
    </location>
</feature>
<organism evidence="18 19">
    <name type="scientific">Aquatica leii</name>
    <dbReference type="NCBI Taxonomy" id="1421715"/>
    <lineage>
        <taxon>Eukaryota</taxon>
        <taxon>Metazoa</taxon>
        <taxon>Ecdysozoa</taxon>
        <taxon>Arthropoda</taxon>
        <taxon>Hexapoda</taxon>
        <taxon>Insecta</taxon>
        <taxon>Pterygota</taxon>
        <taxon>Neoptera</taxon>
        <taxon>Endopterygota</taxon>
        <taxon>Coleoptera</taxon>
        <taxon>Polyphaga</taxon>
        <taxon>Elateriformia</taxon>
        <taxon>Elateroidea</taxon>
        <taxon>Lampyridae</taxon>
        <taxon>Luciolinae</taxon>
        <taxon>Aquatica</taxon>
    </lineage>
</organism>
<dbReference type="EMBL" id="JARPUR010000001">
    <property type="protein sequence ID" value="KAK4886122.1"/>
    <property type="molecule type" value="Genomic_DNA"/>
</dbReference>
<feature type="domain" description="Cadherin" evidence="17">
    <location>
        <begin position="140"/>
        <end position="249"/>
    </location>
</feature>
<reference evidence="19" key="1">
    <citation type="submission" date="2023-01" db="EMBL/GenBank/DDBJ databases">
        <title>Key to firefly adult light organ development and bioluminescence: homeobox transcription factors regulate luciferase expression and transportation to peroxisome.</title>
        <authorList>
            <person name="Fu X."/>
        </authorList>
    </citation>
    <scope>NUCLEOTIDE SEQUENCE [LARGE SCALE GENOMIC DNA]</scope>
</reference>
<dbReference type="InterPro" id="IPR027397">
    <property type="entry name" value="Catenin-bd_sf"/>
</dbReference>
<feature type="domain" description="Cadherin" evidence="17">
    <location>
        <begin position="459"/>
        <end position="569"/>
    </location>
</feature>
<keyword evidence="19" id="KW-1185">Reference proteome</keyword>
<evidence type="ECO:0000256" key="12">
    <source>
        <dbReference type="ARBA" id="ARBA00023157"/>
    </source>
</evidence>
<dbReference type="Pfam" id="PF00028">
    <property type="entry name" value="Cadherin"/>
    <property type="match status" value="21"/>
</dbReference>
<dbReference type="CDD" id="cd11304">
    <property type="entry name" value="Cadherin_repeat"/>
    <property type="match status" value="22"/>
</dbReference>
<keyword evidence="5 16" id="KW-0812">Transmembrane</keyword>
<feature type="region of interest" description="Disordered" evidence="15">
    <location>
        <begin position="1"/>
        <end position="62"/>
    </location>
</feature>
<dbReference type="GO" id="GO:0005509">
    <property type="term" value="F:calcium ion binding"/>
    <property type="evidence" value="ECO:0007669"/>
    <property type="project" value="UniProtKB-UniRule"/>
</dbReference>
<evidence type="ECO:0000256" key="1">
    <source>
        <dbReference type="ARBA" id="ARBA00004251"/>
    </source>
</evidence>
<feature type="domain" description="Cadherin" evidence="17">
    <location>
        <begin position="2055"/>
        <end position="2162"/>
    </location>
</feature>
<dbReference type="GO" id="GO:0007156">
    <property type="term" value="P:homophilic cell adhesion via plasma membrane adhesion molecules"/>
    <property type="evidence" value="ECO:0007669"/>
    <property type="project" value="InterPro"/>
</dbReference>
<feature type="domain" description="Cadherin" evidence="17">
    <location>
        <begin position="1328"/>
        <end position="1432"/>
    </location>
</feature>
<dbReference type="FunFam" id="2.60.40.60:FF:000081">
    <property type="entry name" value="protocadherin Fat 4"/>
    <property type="match status" value="1"/>
</dbReference>
<comment type="subcellular location">
    <subcellularLocation>
        <location evidence="1">Cell membrane</location>
        <topology evidence="1">Single-pass type I membrane protein</topology>
    </subcellularLocation>
</comment>
<keyword evidence="8 14" id="KW-0106">Calcium</keyword>
<feature type="region of interest" description="Disordered" evidence="15">
    <location>
        <begin position="2577"/>
        <end position="2597"/>
    </location>
</feature>
<keyword evidence="4" id="KW-0597">Phosphoprotein</keyword>
<evidence type="ECO:0000256" key="3">
    <source>
        <dbReference type="ARBA" id="ARBA00022536"/>
    </source>
</evidence>
<feature type="domain" description="Cadherin" evidence="17">
    <location>
        <begin position="570"/>
        <end position="672"/>
    </location>
</feature>
<feature type="transmembrane region" description="Helical" evidence="16">
    <location>
        <begin position="2405"/>
        <end position="2427"/>
    </location>
</feature>
<dbReference type="PROSITE" id="PS00232">
    <property type="entry name" value="CADHERIN_1"/>
    <property type="match status" value="13"/>
</dbReference>
<dbReference type="FunFam" id="2.60.40.60:FF:000060">
    <property type="entry name" value="Putative cadherin-23"/>
    <property type="match status" value="1"/>
</dbReference>
<feature type="region of interest" description="Disordered" evidence="15">
    <location>
        <begin position="2790"/>
        <end position="2859"/>
    </location>
</feature>
<evidence type="ECO:0000256" key="14">
    <source>
        <dbReference type="PROSITE-ProRule" id="PRU00043"/>
    </source>
</evidence>
<dbReference type="FunFam" id="2.60.40.60:FF:000226">
    <property type="entry name" value="Dachsous, isoform B"/>
    <property type="match status" value="2"/>
</dbReference>
<evidence type="ECO:0000256" key="10">
    <source>
        <dbReference type="ARBA" id="ARBA00022989"/>
    </source>
</evidence>
<dbReference type="InterPro" id="IPR002126">
    <property type="entry name" value="Cadherin-like_dom"/>
</dbReference>
<dbReference type="SUPFAM" id="SSF49313">
    <property type="entry name" value="Cadherin-like"/>
    <property type="match status" value="22"/>
</dbReference>
<evidence type="ECO:0000256" key="11">
    <source>
        <dbReference type="ARBA" id="ARBA00023136"/>
    </source>
</evidence>
<feature type="domain" description="Cadherin" evidence="17">
    <location>
        <begin position="1009"/>
        <end position="1114"/>
    </location>
</feature>
<evidence type="ECO:0000256" key="6">
    <source>
        <dbReference type="ARBA" id="ARBA00022729"/>
    </source>
</evidence>
<feature type="domain" description="Cadherin" evidence="17">
    <location>
        <begin position="1646"/>
        <end position="1751"/>
    </location>
</feature>
<feature type="domain" description="Cadherin" evidence="17">
    <location>
        <begin position="2292"/>
        <end position="2383"/>
    </location>
</feature>
<dbReference type="FunFam" id="2.60.40.60:FF:000039">
    <property type="entry name" value="FAT atypical cadherin 3"/>
    <property type="match status" value="2"/>
</dbReference>
<evidence type="ECO:0000256" key="9">
    <source>
        <dbReference type="ARBA" id="ARBA00022889"/>
    </source>
</evidence>
<dbReference type="Gene3D" id="2.60.40.60">
    <property type="entry name" value="Cadherins"/>
    <property type="match status" value="22"/>
</dbReference>
<dbReference type="GO" id="GO:0001736">
    <property type="term" value="P:establishment of planar polarity"/>
    <property type="evidence" value="ECO:0007669"/>
    <property type="project" value="UniProtKB-ARBA"/>
</dbReference>
<evidence type="ECO:0000256" key="5">
    <source>
        <dbReference type="ARBA" id="ARBA00022692"/>
    </source>
</evidence>
<gene>
    <name evidence="18" type="ORF">RN001_002393</name>
</gene>
<sequence length="2859" mass="312451">MTSTPLKDELENKEQKKQKKMEKEAEKVKRNIGATKKKVVKKSSGSARGEKSATSDVSATDPDCGVNAMVNYTLGDGFGKQKEFEVRSATGEICITSNLDYETRNVYEFPVIATDRGGLSTTAMVKIQLNDVNDNNPTFYPREYNVSLREGGASSSATTPVVVVVASDADSGRYGSVTYRIVSGNDAGLFRIDRNSGEIFVSRPSLLSTRSQPFHHLNISATDGGGLRSSSDAEVFISIIDSAQRPPIFEQTRYTYSVKENAKRDTFVGSVKASVLDSGHHIIRYSIYSGDPNGFFRIDSSTGSIRTASNLDHETRANVLLNIQATSGNPPAYGHTQVNIEVEDVNDNAPEFESNTVRISVPENAEIGTPIYAANARDKDAGVNGVIRYKLSNNALKSGLFAVDPKLGYLTIVRNLDYETVQRHNLVITASDTGIPPLSANLTVLVEVQDVNDNPPVFERAEYTVKVLESLPVNSQILQVTAVDLDTGNNARLTYRLTPSNITSTTTPLETFNIFPNSGWIYLRRNLDREQEDSHYFNVIATDNGTPSQTATAKVMVKVLDANDNDPLFNKDIYEFSIEENIRRGSFVGTVAATDADIGINAALRYYLIPSNTSFQINLITGEIVTKDVLDRETKDIYDLVAEARDQGTPSRSSRVPVRIKVLDINDNAPEIVDPQEDVVSVREEQPPNTEVVRVRAIDPDEGNNSSVTYSILKNRDSDGYGVFSIDPISGIIRTKVILDHEEKTIYRLAIAATDNGYPPKQTVRMLRVEILDLNDNRPTFTSSSLVFKIKEDVPVGYIVGTVANADSSDRNNLIPGSSGGHVMYTLTSLTSDQTIDAFDIDRSIGSLIVARELDRERQSEYRLEVRALDTSAINNPQSSAVTVRVDIIDVNDNAPQWSQDPITILVAEAVEIGTSVYNFTASDKDYKNNGELRYSLVNQYPDTKTFTIDSLTGGLILAVGLDFETLTEYTIIVKATDQSLNISERLSTTVTARIIVTDSNDNAPTFILPTSSNVLVGDSVTLGEVVTRIVAVDKDSGDNGRVTYVISGGNEENKFALGYDTGVLTLAKPLIFTDTAKTFTLNVTASDHGTPTKQANLVLKLTIQGSSSNPPRFLHPEYQAKISEKVAIGSYVTKVSAKSGLLEGGNLTYYIPTGIADNAFTIDSLSGIVTTKAILDHEKQNHYDIPVYVTDSSKIEKPNKSQFDVTILSIAVIDENDHAPRFHSGSCATFSIPENNDFAVIHTIVAIDLDSGINGEISYSITGGNTGNKFGIDLHSGELTARSLDREAHSRYHLSITAQDHGNPPLQGICNITIRVEDQNDNDPKFDNQKYLATILEDISIDTSILQVHASDADIGVNARIIYSLANESQWLFRIDNKTGVITTTGLFDREHQSVYNFLVVASDSGRYDARSQKVPVTVQIGDVNDNKPVFDKYPFTEKVAAYIQPGHTILRVSATDADQGTNSEIVYSLINDGMSNKFRMNPNTGVLSATQSLASENGKTIYLNMIATDKGNPPQSSTGLIEITIGEVSENHAKLRFQNDTYVVSLSENAEQFREVIKVLAVRTDGRRQKIMYSFGTGNEANVFVINSDSGIIHVRNSKHLDYELHKEISLVVEARTEGNPKLHGFCKVVIRLIDQNDNAPTFTQQEYTATVWEGNSKGAFVLQVIAFDADEDRNSRVLYHIVDGNHDNAFMIEPAFSGTLKTNIVLDREIRDTYRLTVIATDDGVPQMTGTARVRINIVDVNDNQPTFPPYSIITVSEATEIGTTLTTVTANDVDTNPPLTYSFIPESDHEVSKVFSIDRFSGKVYLIKRLDFEYRQEYTLKIAASDSAHTAQSTLTVRVTDINDNQPIFLQKFYQTTLPETNVNSVIDILTVNATDADFGENAKINYSLYSPVSGFSIGDNDGILRVNLSKVSTTLRQDLHITIVATDLGKPPLHSSASVRIKVNTDTTFEPQLHQKNYRIQISENAPKGTTVVRLMKTNQNLYIVEGNEEGIFEISNPTSNIILLKSLDRELQASHNLVLHTSAMSKINNTGIEVYINVDDVNDNAPVFKQTDFDINIGEGTLVGTNIMQFIATDADLAGTDNSRIMYDITSGNDYYLFELEQDTGILRVNHTLDYDQGLTEQNFVIRACDCGQLPICTLTNFRITLNDENDNAPQFPVTEFLEFISENEPIGTVIFTAHATDLDKGPFGSLNYSIVSVGSNKYLGIDDAWKFFHIDSNIGLVTTNAIFDYEQKNRYIFTIRASDIGGKYDTVKVRIEIESRDEFHPQFTERTYRFILATPPSGSIPVGYVVGHVTATDRDKGPDGRVVYQLTTQHQYFRINRTTGAILIKKKFNIAEALDTGKDISLVVTASSGRQGSLTNMTVVEVTLDPLADPGTNLAINRENNTTVAAANGGIADWALGLLIAFLLLLITFGAVFVFLHMKNKRNKKVNKPSLSTDAVATSNNYVDPSAFDTIPIRGGVVSGGNNNQFAPPKYDEIPPYGAGHAASSNSGAATTSELSGSEQSGSSGRGSAEDGEDGDDEEIRMINEGPLQRDSGIHRQNDDDDNLSDVSVHNTKEYLARLGIVNNNSTGVPQAAPRMCSDPRTSNSKDAIHHHQGVPLDGVHMFDEHSGAENDITNLIYAKLNDVSGSDRASSSGEGGAVATTNLGGTMDHVMAIGGYGDVPTVTHQPSMNGSLSSIVHSEEELAGSYNWDYLLDWGPQYQPLAHVFSEIARLKDDTASVQSATSGNSSVKSKNSVAPVKNVPPPLITSVAPRSIAMPVLNARGGSSHHIASSQVHMLPRSPINHDASGATFSTSTAMSPSFSPSLSPLATKSPSISPLVTPGVPTSHHVVSRHPPQSRSKPIDAKLRI</sequence>
<dbReference type="FunFam" id="2.60.40.60:FF:000353">
    <property type="entry name" value="Dachsous, isoform B"/>
    <property type="match status" value="1"/>
</dbReference>
<dbReference type="SMART" id="SM00112">
    <property type="entry name" value="CA"/>
    <property type="match status" value="22"/>
</dbReference>
<keyword evidence="10 16" id="KW-1133">Transmembrane helix</keyword>
<dbReference type="GO" id="GO:0030154">
    <property type="term" value="P:cell differentiation"/>
    <property type="evidence" value="ECO:0007669"/>
    <property type="project" value="UniProtKB-ARBA"/>
</dbReference>
<feature type="domain" description="Cadherin" evidence="17">
    <location>
        <begin position="250"/>
        <end position="352"/>
    </location>
</feature>
<evidence type="ECO:0000256" key="15">
    <source>
        <dbReference type="SAM" id="MobiDB-lite"/>
    </source>
</evidence>
<feature type="compositionally biased region" description="Low complexity" evidence="15">
    <location>
        <begin position="2800"/>
        <end position="2821"/>
    </location>
</feature>
<dbReference type="Proteomes" id="UP001353858">
    <property type="component" value="Unassembled WGS sequence"/>
</dbReference>
<keyword evidence="6" id="KW-0732">Signal</keyword>
<dbReference type="FunFam" id="2.60.40.60:FF:000020">
    <property type="entry name" value="Dachsous cadherin-related 1b"/>
    <property type="match status" value="3"/>
</dbReference>
<keyword evidence="12" id="KW-1015">Disulfide bond</keyword>
<comment type="caution">
    <text evidence="18">The sequence shown here is derived from an EMBL/GenBank/DDBJ whole genome shotgun (WGS) entry which is preliminary data.</text>
</comment>
<protein>
    <recommendedName>
        <fullName evidence="17">Cadherin domain-containing protein</fullName>
    </recommendedName>
</protein>
<feature type="domain" description="Cadherin" evidence="17">
    <location>
        <begin position="1433"/>
        <end position="1539"/>
    </location>
</feature>
<dbReference type="FunFam" id="2.60.40.60:FF:000035">
    <property type="entry name" value="Protocadherin Fat 3"/>
    <property type="match status" value="1"/>
</dbReference>
<dbReference type="PANTHER" id="PTHR24026">
    <property type="entry name" value="FAT ATYPICAL CADHERIN-RELATED"/>
    <property type="match status" value="1"/>
</dbReference>
<dbReference type="GO" id="GO:0005886">
    <property type="term" value="C:plasma membrane"/>
    <property type="evidence" value="ECO:0007669"/>
    <property type="project" value="UniProtKB-SubCell"/>
</dbReference>
<feature type="compositionally biased region" description="Low complexity" evidence="15">
    <location>
        <begin position="2489"/>
        <end position="2518"/>
    </location>
</feature>
<feature type="region of interest" description="Disordered" evidence="15">
    <location>
        <begin position="2475"/>
        <end position="2557"/>
    </location>
</feature>
<dbReference type="PANTHER" id="PTHR24026:SF126">
    <property type="entry name" value="PROTOCADHERIN FAT 4"/>
    <property type="match status" value="1"/>
</dbReference>
<feature type="domain" description="Cadherin" evidence="17">
    <location>
        <begin position="782"/>
        <end position="898"/>
    </location>
</feature>
<keyword evidence="2" id="KW-1003">Cell membrane</keyword>
<feature type="compositionally biased region" description="Basic and acidic residues" evidence="15">
    <location>
        <begin position="1"/>
        <end position="29"/>
    </location>
</feature>
<keyword evidence="13" id="KW-0325">Glycoprotein</keyword>
<feature type="domain" description="Cadherin" evidence="17">
    <location>
        <begin position="1854"/>
        <end position="1958"/>
    </location>
</feature>
<feature type="domain" description="Cadherin" evidence="17">
    <location>
        <begin position="2171"/>
        <end position="2274"/>
    </location>
</feature>
<feature type="domain" description="Cadherin" evidence="17">
    <location>
        <begin position="1540"/>
        <end position="1645"/>
    </location>
</feature>
<feature type="domain" description="Cadherin" evidence="17">
    <location>
        <begin position="57"/>
        <end position="139"/>
    </location>
</feature>
<dbReference type="GO" id="GO:0048731">
    <property type="term" value="P:system development"/>
    <property type="evidence" value="ECO:0007669"/>
    <property type="project" value="UniProtKB-ARBA"/>
</dbReference>
<feature type="domain" description="Cadherin" evidence="17">
    <location>
        <begin position="899"/>
        <end position="1007"/>
    </location>
</feature>
<evidence type="ECO:0000256" key="13">
    <source>
        <dbReference type="ARBA" id="ARBA00023180"/>
    </source>
</evidence>
<evidence type="ECO:0000256" key="2">
    <source>
        <dbReference type="ARBA" id="ARBA00022475"/>
    </source>
</evidence>
<keyword evidence="9" id="KW-0130">Cell adhesion</keyword>
<dbReference type="GO" id="GO:0007163">
    <property type="term" value="P:establishment or maintenance of cell polarity"/>
    <property type="evidence" value="ECO:0007669"/>
    <property type="project" value="UniProtKB-ARBA"/>
</dbReference>
<dbReference type="Gene3D" id="4.10.900.10">
    <property type="entry name" value="TCF3-CBD (Catenin binding domain)"/>
    <property type="match status" value="1"/>
</dbReference>
<dbReference type="FunFam" id="2.60.40.60:FF:000140">
    <property type="entry name" value="Dachsous cadherin-related 1"/>
    <property type="match status" value="1"/>
</dbReference>
<dbReference type="InterPro" id="IPR015919">
    <property type="entry name" value="Cadherin-like_sf"/>
</dbReference>
<evidence type="ECO:0000313" key="18">
    <source>
        <dbReference type="EMBL" id="KAK4886122.1"/>
    </source>
</evidence>
<dbReference type="PRINTS" id="PR00205">
    <property type="entry name" value="CADHERIN"/>
</dbReference>
<feature type="domain" description="Cadherin" evidence="17">
    <location>
        <begin position="674"/>
        <end position="781"/>
    </location>
</feature>
<dbReference type="FunFam" id="2.60.40.60:FF:000092">
    <property type="entry name" value="Protocadherin 8"/>
    <property type="match status" value="1"/>
</dbReference>
<evidence type="ECO:0000313" key="19">
    <source>
        <dbReference type="Proteomes" id="UP001353858"/>
    </source>
</evidence>
<keyword evidence="3" id="KW-0245">EGF-like domain</keyword>
<evidence type="ECO:0000259" key="17">
    <source>
        <dbReference type="PROSITE" id="PS50268"/>
    </source>
</evidence>
<name>A0AAN7PGY0_9COLE</name>
<dbReference type="FunFam" id="2.60.40.60:FF:000135">
    <property type="entry name" value="cadherin-23 isoform X1"/>
    <property type="match status" value="1"/>
</dbReference>
<dbReference type="PROSITE" id="PS50268">
    <property type="entry name" value="CADHERIN_2"/>
    <property type="match status" value="22"/>
</dbReference>
<evidence type="ECO:0000256" key="7">
    <source>
        <dbReference type="ARBA" id="ARBA00022737"/>
    </source>
</evidence>
<feature type="domain" description="Cadherin" evidence="17">
    <location>
        <begin position="1225"/>
        <end position="1327"/>
    </location>
</feature>
<keyword evidence="7" id="KW-0677">Repeat</keyword>
<dbReference type="FunFam" id="2.60.40.60:FF:000106">
    <property type="entry name" value="FAT atypical cadherin 4"/>
    <property type="match status" value="1"/>
</dbReference>
<dbReference type="InterPro" id="IPR020894">
    <property type="entry name" value="Cadherin_CS"/>
</dbReference>
<evidence type="ECO:0000256" key="8">
    <source>
        <dbReference type="ARBA" id="ARBA00022837"/>
    </source>
</evidence>
<dbReference type="GO" id="GO:0048589">
    <property type="term" value="P:developmental growth"/>
    <property type="evidence" value="ECO:0007669"/>
    <property type="project" value="UniProtKB-ARBA"/>
</dbReference>